<name>A0A1G4AT55_9PEZI</name>
<evidence type="ECO:0000313" key="2">
    <source>
        <dbReference type="EMBL" id="OHE92286.1"/>
    </source>
</evidence>
<reference evidence="2 3" key="1">
    <citation type="submission" date="2016-09" db="EMBL/GenBank/DDBJ databases">
        <authorList>
            <person name="Capua I."/>
            <person name="De Benedictis P."/>
            <person name="Joannis T."/>
            <person name="Lombin L.H."/>
            <person name="Cattoli G."/>
        </authorList>
    </citation>
    <scope>NUCLEOTIDE SEQUENCE [LARGE SCALE GENOMIC DNA]</scope>
    <source>
        <strain evidence="2 3">IMI 309357</strain>
    </source>
</reference>
<dbReference type="GO" id="GO:0003676">
    <property type="term" value="F:nucleic acid binding"/>
    <property type="evidence" value="ECO:0007669"/>
    <property type="project" value="InterPro"/>
</dbReference>
<proteinExistence type="predicted"/>
<dbReference type="EMBL" id="MJBS01000152">
    <property type="protein sequence ID" value="OHE92286.1"/>
    <property type="molecule type" value="Genomic_DNA"/>
</dbReference>
<evidence type="ECO:0000259" key="1">
    <source>
        <dbReference type="Pfam" id="PF03184"/>
    </source>
</evidence>
<accession>A0A1G4AT55</accession>
<evidence type="ECO:0000313" key="3">
    <source>
        <dbReference type="Proteomes" id="UP000176998"/>
    </source>
</evidence>
<organism evidence="2 3">
    <name type="scientific">Colletotrichum orchidophilum</name>
    <dbReference type="NCBI Taxonomy" id="1209926"/>
    <lineage>
        <taxon>Eukaryota</taxon>
        <taxon>Fungi</taxon>
        <taxon>Dikarya</taxon>
        <taxon>Ascomycota</taxon>
        <taxon>Pezizomycotina</taxon>
        <taxon>Sordariomycetes</taxon>
        <taxon>Hypocreomycetidae</taxon>
        <taxon>Glomerellales</taxon>
        <taxon>Glomerellaceae</taxon>
        <taxon>Colletotrichum</taxon>
    </lineage>
</organism>
<protein>
    <submittedName>
        <fullName evidence="2">Transposase</fullName>
    </submittedName>
</protein>
<feature type="domain" description="DDE-1" evidence="1">
    <location>
        <begin position="1"/>
        <end position="91"/>
    </location>
</feature>
<dbReference type="Proteomes" id="UP000176998">
    <property type="component" value="Unassembled WGS sequence"/>
</dbReference>
<dbReference type="GeneID" id="34565532"/>
<comment type="caution">
    <text evidence="2">The sequence shown here is derived from an EMBL/GenBank/DDBJ whole genome shotgun (WGS) entry which is preliminary data.</text>
</comment>
<dbReference type="Pfam" id="PF03184">
    <property type="entry name" value="DDE_1"/>
    <property type="match status" value="1"/>
</dbReference>
<keyword evidence="3" id="KW-1185">Reference proteome</keyword>
<sequence>MDGHGSHVSDDFMWQCYSQGVYLCCLPAHSSHITQPLDVSVFSPLKSSFRTAIRECGLQLNSAPIGKQNFLRCYFQARNEALTVRNICSGWKATGLWPVDMSKPLLNPLLVIPAATDVPRPPPWDPLLPEVPKTPQDLHIITPKKSGDLRRYQKLWEVGEDKDDFDPISRKLIFDKVGKRLDAQNFALAHTQVVIQSLEAQVVLYKPISKGKVRQDPNERFVQIEAIMKTKKEVAARPQRQNTDLTAKRSASDTDFLSMCSEFQI</sequence>
<dbReference type="OrthoDB" id="4839903at2759"/>
<dbReference type="AlphaFoldDB" id="A0A1G4AT55"/>
<gene>
    <name evidence="2" type="ORF">CORC01_12401</name>
</gene>
<dbReference type="RefSeq" id="XP_022469455.1">
    <property type="nucleotide sequence ID" value="XM_022624022.1"/>
</dbReference>
<dbReference type="InterPro" id="IPR004875">
    <property type="entry name" value="DDE_SF_endonuclease_dom"/>
</dbReference>